<dbReference type="EMBL" id="CP093344">
    <property type="protein sequence ID" value="WOG87680.1"/>
    <property type="molecule type" value="Genomic_DNA"/>
</dbReference>
<keyword evidence="1" id="KW-0812">Transmembrane</keyword>
<evidence type="ECO:0008006" key="4">
    <source>
        <dbReference type="Google" id="ProtNLM"/>
    </source>
</evidence>
<proteinExistence type="predicted"/>
<keyword evidence="1" id="KW-0472">Membrane</keyword>
<sequence length="329" mass="38563">MATMEQLPYELLYYIILLLVQSPGGAVAFARIISVCRQFLLFAEDEHILKLVNFDLEMEFKNFYRYQNLNSLLIKCSGAGNEAARFLLGKVILVSSSQLRVSEWLKVEWDGHPCDDLKLSDIKSILATDVPGSDHKACSFLTYFLPENLSAGRFSQTRLVHYQLVKLFLSKGSHHDFIKMDIFLKSYIRYFTKCGESSLVFGFIKYLVSRAHHIKAVEKLVKNKELFKDTYRELRDTWEDPSRYSSVRRYLSMTSVALFFLDELDRRCRTVGVDWRQAIYDDDFVEEFWRNGTNNLLDKEYLVFNQVRAGTIHCFEHDLYKFKHVIQDL</sequence>
<name>A0AAF0WD14_DAUCS</name>
<keyword evidence="3" id="KW-1185">Reference proteome</keyword>
<dbReference type="Proteomes" id="UP000077755">
    <property type="component" value="Chromosome 2"/>
</dbReference>
<reference evidence="2" key="2">
    <citation type="submission" date="2022-03" db="EMBL/GenBank/DDBJ databases">
        <title>Draft title - Genomic analysis of global carrot germplasm unveils the trajectory of domestication and the origin of high carotenoid orange carrot.</title>
        <authorList>
            <person name="Iorizzo M."/>
            <person name="Ellison S."/>
            <person name="Senalik D."/>
            <person name="Macko-Podgorni A."/>
            <person name="Grzebelus D."/>
            <person name="Bostan H."/>
            <person name="Rolling W."/>
            <person name="Curaba J."/>
            <person name="Simon P."/>
        </authorList>
    </citation>
    <scope>NUCLEOTIDE SEQUENCE</scope>
    <source>
        <tissue evidence="2">Leaf</tissue>
    </source>
</reference>
<evidence type="ECO:0000313" key="2">
    <source>
        <dbReference type="EMBL" id="WOG87680.1"/>
    </source>
</evidence>
<gene>
    <name evidence="2" type="ORF">DCAR_0206911</name>
</gene>
<dbReference type="AlphaFoldDB" id="A0AAF0WD14"/>
<protein>
    <recommendedName>
        <fullName evidence="4">F-box domain-containing protein</fullName>
    </recommendedName>
</protein>
<keyword evidence="1" id="KW-1133">Transmembrane helix</keyword>
<organism evidence="2 3">
    <name type="scientific">Daucus carota subsp. sativus</name>
    <name type="common">Carrot</name>
    <dbReference type="NCBI Taxonomy" id="79200"/>
    <lineage>
        <taxon>Eukaryota</taxon>
        <taxon>Viridiplantae</taxon>
        <taxon>Streptophyta</taxon>
        <taxon>Embryophyta</taxon>
        <taxon>Tracheophyta</taxon>
        <taxon>Spermatophyta</taxon>
        <taxon>Magnoliopsida</taxon>
        <taxon>eudicotyledons</taxon>
        <taxon>Gunneridae</taxon>
        <taxon>Pentapetalae</taxon>
        <taxon>asterids</taxon>
        <taxon>campanulids</taxon>
        <taxon>Apiales</taxon>
        <taxon>Apiaceae</taxon>
        <taxon>Apioideae</taxon>
        <taxon>Scandiceae</taxon>
        <taxon>Daucinae</taxon>
        <taxon>Daucus</taxon>
        <taxon>Daucus sect. Daucus</taxon>
    </lineage>
</organism>
<reference evidence="2" key="1">
    <citation type="journal article" date="2016" name="Nat. Genet.">
        <title>A high-quality carrot genome assembly provides new insights into carotenoid accumulation and asterid genome evolution.</title>
        <authorList>
            <person name="Iorizzo M."/>
            <person name="Ellison S."/>
            <person name="Senalik D."/>
            <person name="Zeng P."/>
            <person name="Satapoomin P."/>
            <person name="Huang J."/>
            <person name="Bowman M."/>
            <person name="Iovene M."/>
            <person name="Sanseverino W."/>
            <person name="Cavagnaro P."/>
            <person name="Yildiz M."/>
            <person name="Macko-Podgorni A."/>
            <person name="Moranska E."/>
            <person name="Grzebelus E."/>
            <person name="Grzebelus D."/>
            <person name="Ashrafi H."/>
            <person name="Zheng Z."/>
            <person name="Cheng S."/>
            <person name="Spooner D."/>
            <person name="Van Deynze A."/>
            <person name="Simon P."/>
        </authorList>
    </citation>
    <scope>NUCLEOTIDE SEQUENCE</scope>
    <source>
        <tissue evidence="2">Leaf</tissue>
    </source>
</reference>
<feature type="transmembrane region" description="Helical" evidence="1">
    <location>
        <begin position="12"/>
        <end position="33"/>
    </location>
</feature>
<accession>A0AAF0WD14</accession>
<evidence type="ECO:0000313" key="3">
    <source>
        <dbReference type="Proteomes" id="UP000077755"/>
    </source>
</evidence>
<evidence type="ECO:0000256" key="1">
    <source>
        <dbReference type="SAM" id="Phobius"/>
    </source>
</evidence>